<name>A0ABV1G6L3_9FIRM</name>
<sequence>MTSLTAGSMREGFLQSFPTGKLGRNQQERLARDFSSSRGSGNAGILCVLQTFQTDELAENIRHLPQRISSEFSQQGSSEEISKSGGREIFRRGEVWGTQEYFVNFKFPEPMDRRKSSGIRRR</sequence>
<evidence type="ECO:0000313" key="2">
    <source>
        <dbReference type="EMBL" id="MEQ2511063.1"/>
    </source>
</evidence>
<evidence type="ECO:0000313" key="3">
    <source>
        <dbReference type="Proteomes" id="UP001491552"/>
    </source>
</evidence>
<feature type="region of interest" description="Disordered" evidence="1">
    <location>
        <begin position="1"/>
        <end position="41"/>
    </location>
</feature>
<proteinExistence type="predicted"/>
<reference evidence="2 3" key="1">
    <citation type="submission" date="2024-03" db="EMBL/GenBank/DDBJ databases">
        <title>Human intestinal bacterial collection.</title>
        <authorList>
            <person name="Pauvert C."/>
            <person name="Hitch T.C.A."/>
            <person name="Clavel T."/>
        </authorList>
    </citation>
    <scope>NUCLEOTIDE SEQUENCE [LARGE SCALE GENOMIC DNA]</scope>
    <source>
        <strain evidence="2 3">CLA-AA-H192</strain>
    </source>
</reference>
<gene>
    <name evidence="2" type="ORF">WMO66_07355</name>
</gene>
<dbReference type="RefSeq" id="WP_349135762.1">
    <property type="nucleotide sequence ID" value="NZ_JBBMFF010000209.1"/>
</dbReference>
<dbReference type="EMBL" id="JBBMFF010000209">
    <property type="protein sequence ID" value="MEQ2511063.1"/>
    <property type="molecule type" value="Genomic_DNA"/>
</dbReference>
<accession>A0ABV1G6L3</accession>
<evidence type="ECO:0000256" key="1">
    <source>
        <dbReference type="SAM" id="MobiDB-lite"/>
    </source>
</evidence>
<comment type="caution">
    <text evidence="2">The sequence shown here is derived from an EMBL/GenBank/DDBJ whole genome shotgun (WGS) entry which is preliminary data.</text>
</comment>
<dbReference type="Proteomes" id="UP001491552">
    <property type="component" value="Unassembled WGS sequence"/>
</dbReference>
<keyword evidence="3" id="KW-1185">Reference proteome</keyword>
<organism evidence="2 3">
    <name type="scientific">Faecousia intestinalis</name>
    <dbReference type="NCBI Taxonomy" id="3133167"/>
    <lineage>
        <taxon>Bacteria</taxon>
        <taxon>Bacillati</taxon>
        <taxon>Bacillota</taxon>
        <taxon>Clostridia</taxon>
        <taxon>Eubacteriales</taxon>
        <taxon>Oscillospiraceae</taxon>
        <taxon>Faecousia</taxon>
    </lineage>
</organism>
<protein>
    <submittedName>
        <fullName evidence="2">Uncharacterized protein</fullName>
    </submittedName>
</protein>